<dbReference type="InterPro" id="IPR022409">
    <property type="entry name" value="PKD/Chitinase_dom"/>
</dbReference>
<dbReference type="AlphaFoldDB" id="A0A6I4NN27"/>
<dbReference type="Gene3D" id="2.60.40.10">
    <property type="entry name" value="Immunoglobulins"/>
    <property type="match status" value="1"/>
</dbReference>
<feature type="chain" id="PRO_5026050228" evidence="1">
    <location>
        <begin position="23"/>
        <end position="120"/>
    </location>
</feature>
<protein>
    <submittedName>
        <fullName evidence="3">PKD domain-containing protein</fullName>
    </submittedName>
</protein>
<dbReference type="PROSITE" id="PS51257">
    <property type="entry name" value="PROKAR_LIPOPROTEIN"/>
    <property type="match status" value="1"/>
</dbReference>
<evidence type="ECO:0000256" key="1">
    <source>
        <dbReference type="SAM" id="SignalP"/>
    </source>
</evidence>
<feature type="domain" description="PKD" evidence="2">
    <location>
        <begin position="66"/>
        <end position="108"/>
    </location>
</feature>
<dbReference type="Pfam" id="PF18911">
    <property type="entry name" value="PKD_4"/>
    <property type="match status" value="1"/>
</dbReference>
<dbReference type="InterPro" id="IPR000601">
    <property type="entry name" value="PKD_dom"/>
</dbReference>
<evidence type="ECO:0000313" key="4">
    <source>
        <dbReference type="Proteomes" id="UP000471501"/>
    </source>
</evidence>
<feature type="signal peptide" evidence="1">
    <location>
        <begin position="1"/>
        <end position="22"/>
    </location>
</feature>
<keyword evidence="4" id="KW-1185">Reference proteome</keyword>
<dbReference type="SMART" id="SM00089">
    <property type="entry name" value="PKD"/>
    <property type="match status" value="1"/>
</dbReference>
<dbReference type="InterPro" id="IPR035986">
    <property type="entry name" value="PKD_dom_sf"/>
</dbReference>
<evidence type="ECO:0000259" key="2">
    <source>
        <dbReference type="PROSITE" id="PS50093"/>
    </source>
</evidence>
<gene>
    <name evidence="3" type="ORF">GON26_14225</name>
</gene>
<organism evidence="3 4">
    <name type="scientific">Flavobacterium hydrocarbonoxydans</name>
    <dbReference type="NCBI Taxonomy" id="2683249"/>
    <lineage>
        <taxon>Bacteria</taxon>
        <taxon>Pseudomonadati</taxon>
        <taxon>Bacteroidota</taxon>
        <taxon>Flavobacteriia</taxon>
        <taxon>Flavobacteriales</taxon>
        <taxon>Flavobacteriaceae</taxon>
        <taxon>Flavobacterium</taxon>
    </lineage>
</organism>
<comment type="caution">
    <text evidence="3">The sequence shown here is derived from an EMBL/GenBank/DDBJ whole genome shotgun (WGS) entry which is preliminary data.</text>
</comment>
<evidence type="ECO:0000313" key="3">
    <source>
        <dbReference type="EMBL" id="MWB95523.1"/>
    </source>
</evidence>
<proteinExistence type="predicted"/>
<dbReference type="CDD" id="cd00146">
    <property type="entry name" value="PKD"/>
    <property type="match status" value="1"/>
</dbReference>
<dbReference type="Proteomes" id="UP000471501">
    <property type="component" value="Unassembled WGS sequence"/>
</dbReference>
<dbReference type="InterPro" id="IPR013783">
    <property type="entry name" value="Ig-like_fold"/>
</dbReference>
<dbReference type="RefSeq" id="WP_160375446.1">
    <property type="nucleotide sequence ID" value="NZ_WSTB01000007.1"/>
</dbReference>
<dbReference type="EMBL" id="WSTB01000007">
    <property type="protein sequence ID" value="MWB95523.1"/>
    <property type="molecule type" value="Genomic_DNA"/>
</dbReference>
<accession>A0A6I4NN27</accession>
<reference evidence="3 4" key="1">
    <citation type="submission" date="2019-12" db="EMBL/GenBank/DDBJ databases">
        <authorList>
            <person name="Kim Y.S."/>
        </authorList>
    </citation>
    <scope>NUCLEOTIDE SEQUENCE [LARGE SCALE GENOMIC DNA]</scope>
    <source>
        <strain evidence="3 4">GA093</strain>
    </source>
</reference>
<dbReference type="SUPFAM" id="SSF49299">
    <property type="entry name" value="PKD domain"/>
    <property type="match status" value="1"/>
</dbReference>
<keyword evidence="1" id="KW-0732">Signal</keyword>
<sequence length="120" mass="13091">MKNKFALLLVICSLLFVFSCGKDDLENAFDCTEQALFIKLTHTTDAANPKKIDYVIDYSGTYSVKSVKWTFGDGKTETVNGATTSHIYDAAGTYSVKAEVTIHNGSSSCNSSREKSITVD</sequence>
<name>A0A6I4NN27_9FLAO</name>
<dbReference type="PROSITE" id="PS50093">
    <property type="entry name" value="PKD"/>
    <property type="match status" value="1"/>
</dbReference>